<proteinExistence type="predicted"/>
<gene>
    <name evidence="1" type="ORF">NDU88_010234</name>
</gene>
<comment type="caution">
    <text evidence="1">The sequence shown here is derived from an EMBL/GenBank/DDBJ whole genome shotgun (WGS) entry which is preliminary data.</text>
</comment>
<accession>A0AAV7QWS9</accession>
<reference evidence="1" key="1">
    <citation type="journal article" date="2022" name="bioRxiv">
        <title>Sequencing and chromosome-scale assembly of the giantPleurodeles waltlgenome.</title>
        <authorList>
            <person name="Brown T."/>
            <person name="Elewa A."/>
            <person name="Iarovenko S."/>
            <person name="Subramanian E."/>
            <person name="Araus A.J."/>
            <person name="Petzold A."/>
            <person name="Susuki M."/>
            <person name="Suzuki K.-i.T."/>
            <person name="Hayashi T."/>
            <person name="Toyoda A."/>
            <person name="Oliveira C."/>
            <person name="Osipova E."/>
            <person name="Leigh N.D."/>
            <person name="Simon A."/>
            <person name="Yun M.H."/>
        </authorList>
    </citation>
    <scope>NUCLEOTIDE SEQUENCE</scope>
    <source>
        <strain evidence="1">20211129_DDA</strain>
        <tissue evidence="1">Liver</tissue>
    </source>
</reference>
<dbReference type="Proteomes" id="UP001066276">
    <property type="component" value="Chromosome 6"/>
</dbReference>
<protein>
    <submittedName>
        <fullName evidence="1">Uncharacterized protein</fullName>
    </submittedName>
</protein>
<evidence type="ECO:0000313" key="2">
    <source>
        <dbReference type="Proteomes" id="UP001066276"/>
    </source>
</evidence>
<dbReference type="AlphaFoldDB" id="A0AAV7QWS9"/>
<name>A0AAV7QWS9_PLEWA</name>
<organism evidence="1 2">
    <name type="scientific">Pleurodeles waltl</name>
    <name type="common">Iberian ribbed newt</name>
    <dbReference type="NCBI Taxonomy" id="8319"/>
    <lineage>
        <taxon>Eukaryota</taxon>
        <taxon>Metazoa</taxon>
        <taxon>Chordata</taxon>
        <taxon>Craniata</taxon>
        <taxon>Vertebrata</taxon>
        <taxon>Euteleostomi</taxon>
        <taxon>Amphibia</taxon>
        <taxon>Batrachia</taxon>
        <taxon>Caudata</taxon>
        <taxon>Salamandroidea</taxon>
        <taxon>Salamandridae</taxon>
        <taxon>Pleurodelinae</taxon>
        <taxon>Pleurodeles</taxon>
    </lineage>
</organism>
<keyword evidence="2" id="KW-1185">Reference proteome</keyword>
<sequence length="105" mass="12273">MLTATPHCVVCYDDREILHSISAMQRGKVKVLRRGRSVFLGSQGTARRKRELAELHVATPWKEKRRLCWKKQRSVPLDTWCQPTKDLNEVSLLRKGKLHRNALQR</sequence>
<dbReference type="EMBL" id="JANPWB010000010">
    <property type="protein sequence ID" value="KAJ1143932.1"/>
    <property type="molecule type" value="Genomic_DNA"/>
</dbReference>
<evidence type="ECO:0000313" key="1">
    <source>
        <dbReference type="EMBL" id="KAJ1143932.1"/>
    </source>
</evidence>